<evidence type="ECO:0000313" key="1">
    <source>
        <dbReference type="EMBL" id="CAF4294518.1"/>
    </source>
</evidence>
<dbReference type="InterPro" id="IPR036028">
    <property type="entry name" value="SH3-like_dom_sf"/>
</dbReference>
<reference evidence="1" key="1">
    <citation type="submission" date="2021-02" db="EMBL/GenBank/DDBJ databases">
        <authorList>
            <person name="Nowell W R."/>
        </authorList>
    </citation>
    <scope>NUCLEOTIDE SEQUENCE</scope>
</reference>
<dbReference type="Proteomes" id="UP000663881">
    <property type="component" value="Unassembled WGS sequence"/>
</dbReference>
<gene>
    <name evidence="1" type="ORF">OKA104_LOCUS45881</name>
</gene>
<proteinExistence type="predicted"/>
<accession>A0A820HG30</accession>
<comment type="caution">
    <text evidence="1">The sequence shown here is derived from an EMBL/GenBank/DDBJ whole genome shotgun (WGS) entry which is preliminary data.</text>
</comment>
<evidence type="ECO:0000313" key="2">
    <source>
        <dbReference type="Proteomes" id="UP000663881"/>
    </source>
</evidence>
<feature type="non-terminal residue" evidence="1">
    <location>
        <position position="1"/>
    </location>
</feature>
<evidence type="ECO:0008006" key="3">
    <source>
        <dbReference type="Google" id="ProtNLM"/>
    </source>
</evidence>
<protein>
    <recommendedName>
        <fullName evidence="3">SH3 domain-containing protein</fullName>
    </recommendedName>
</protein>
<sequence>GWEYGEKLDGTIGLFPVNFAVRLYDNEEKQ</sequence>
<dbReference type="EMBL" id="CAJOAY010015881">
    <property type="protein sequence ID" value="CAF4294518.1"/>
    <property type="molecule type" value="Genomic_DNA"/>
</dbReference>
<name>A0A820HG30_9BILA</name>
<organism evidence="1 2">
    <name type="scientific">Adineta steineri</name>
    <dbReference type="NCBI Taxonomy" id="433720"/>
    <lineage>
        <taxon>Eukaryota</taxon>
        <taxon>Metazoa</taxon>
        <taxon>Spiralia</taxon>
        <taxon>Gnathifera</taxon>
        <taxon>Rotifera</taxon>
        <taxon>Eurotatoria</taxon>
        <taxon>Bdelloidea</taxon>
        <taxon>Adinetida</taxon>
        <taxon>Adinetidae</taxon>
        <taxon>Adineta</taxon>
    </lineage>
</organism>
<dbReference type="AlphaFoldDB" id="A0A820HG30"/>
<dbReference type="SUPFAM" id="SSF50044">
    <property type="entry name" value="SH3-domain"/>
    <property type="match status" value="1"/>
</dbReference>